<dbReference type="EMBL" id="CP123498">
    <property type="protein sequence ID" value="WGL94875.1"/>
    <property type="molecule type" value="Genomic_DNA"/>
</dbReference>
<accession>A0AA95K3D7</accession>
<feature type="domain" description="TIR" evidence="1">
    <location>
        <begin position="1"/>
        <end position="142"/>
    </location>
</feature>
<evidence type="ECO:0000313" key="3">
    <source>
        <dbReference type="Proteomes" id="UP001177597"/>
    </source>
</evidence>
<dbReference type="SMART" id="SM00255">
    <property type="entry name" value="TIR"/>
    <property type="match status" value="1"/>
</dbReference>
<dbReference type="GO" id="GO:0007165">
    <property type="term" value="P:signal transduction"/>
    <property type="evidence" value="ECO:0007669"/>
    <property type="project" value="InterPro"/>
</dbReference>
<protein>
    <submittedName>
        <fullName evidence="2">Toll/interleukin-1 receptor domain-containing protein</fullName>
    </submittedName>
</protein>
<dbReference type="Proteomes" id="UP001177597">
    <property type="component" value="Chromosome"/>
</dbReference>
<reference evidence="2" key="1">
    <citation type="submission" date="2023-04" db="EMBL/GenBank/DDBJ databases">
        <title>Genome dynamics across the evolutionary transition to endosymbiosis.</title>
        <authorList>
            <person name="Siozios S."/>
            <person name="Nadal-Jimenez P."/>
            <person name="Azagi T."/>
            <person name="Sprong H."/>
            <person name="Frost C.L."/>
            <person name="Parratt S.R."/>
            <person name="Taylor G."/>
            <person name="Brettell L."/>
            <person name="Lew K.C."/>
            <person name="Croft L."/>
            <person name="King K.C."/>
            <person name="Brockhurst M.A."/>
            <person name="Hypsa V."/>
            <person name="Novakova E."/>
            <person name="Darby A.C."/>
            <person name="Hurst G.D.D."/>
        </authorList>
    </citation>
    <scope>NUCLEOTIDE SEQUENCE</scope>
    <source>
        <strain evidence="2">AIh</strain>
    </source>
</reference>
<dbReference type="InterPro" id="IPR035897">
    <property type="entry name" value="Toll_tir_struct_dom_sf"/>
</dbReference>
<proteinExistence type="predicted"/>
<dbReference type="AlphaFoldDB" id="A0AA95K3D7"/>
<dbReference type="InterPro" id="IPR000157">
    <property type="entry name" value="TIR_dom"/>
</dbReference>
<dbReference type="PROSITE" id="PS50104">
    <property type="entry name" value="TIR"/>
    <property type="match status" value="1"/>
</dbReference>
<gene>
    <name evidence="2" type="ORF">QE207_14465</name>
</gene>
<keyword evidence="2" id="KW-0675">Receptor</keyword>
<dbReference type="SUPFAM" id="SSF52200">
    <property type="entry name" value="Toll/Interleukin receptor TIR domain"/>
    <property type="match status" value="1"/>
</dbReference>
<dbReference type="Pfam" id="PF13676">
    <property type="entry name" value="TIR_2"/>
    <property type="match status" value="1"/>
</dbReference>
<organism evidence="2 3">
    <name type="scientific">Arsenophonus nasoniae</name>
    <name type="common">son-killer infecting Nasonia vitripennis</name>
    <dbReference type="NCBI Taxonomy" id="638"/>
    <lineage>
        <taxon>Bacteria</taxon>
        <taxon>Pseudomonadati</taxon>
        <taxon>Pseudomonadota</taxon>
        <taxon>Gammaproteobacteria</taxon>
        <taxon>Enterobacterales</taxon>
        <taxon>Morganellaceae</taxon>
        <taxon>Arsenophonus</taxon>
    </lineage>
</organism>
<dbReference type="RefSeq" id="WP_280629023.1">
    <property type="nucleotide sequence ID" value="NZ_CP123498.1"/>
</dbReference>
<evidence type="ECO:0000259" key="1">
    <source>
        <dbReference type="PROSITE" id="PS50104"/>
    </source>
</evidence>
<dbReference type="Gene3D" id="3.40.50.10140">
    <property type="entry name" value="Toll/interleukin-1 receptor homology (TIR) domain"/>
    <property type="match status" value="1"/>
</dbReference>
<sequence>MITLVFSYSHADEELRNELEKHLTPLKRNGKISTWHDRRINPGQEFESQIEKSFSEANIILLLISSDFIASDYCYQVEMKNALQRHKNGEAVIIPVILRECAWHNLPFGHILAATIDGKPITKFASLDEGFVQVVNAVTCAIDNIRAKKPQQSMKNDPLVSAFSSSQVINTVRSSNLSLPKSFSDLDRDHTCREGFKYVSRYFENSLSELRLRNLGVEYDFQPDGDAFRCTIYINGRQAGRCGIWRNGNRSYGMGDICYSQDGITRNSYNESFIVTDNGQILGFRALMGGFSGTLKESLLTNEGMAEHLWDMFFNPIKPRAG</sequence>
<name>A0AA95K3D7_9GAMM</name>
<evidence type="ECO:0000313" key="2">
    <source>
        <dbReference type="EMBL" id="WGL94875.1"/>
    </source>
</evidence>